<dbReference type="Proteomes" id="UP000238034">
    <property type="component" value="Unassembled WGS sequence"/>
</dbReference>
<evidence type="ECO:0000313" key="1">
    <source>
        <dbReference type="EMBL" id="PRY53232.1"/>
    </source>
</evidence>
<proteinExistence type="predicted"/>
<gene>
    <name evidence="1" type="ORF">B0I27_104242</name>
</gene>
<dbReference type="InterPro" id="IPR012347">
    <property type="entry name" value="Ferritin-like"/>
</dbReference>
<accession>A0A2T0U5R2</accession>
<name>A0A2T0U5R2_9SPHI</name>
<dbReference type="AlphaFoldDB" id="A0A2T0U5R2"/>
<dbReference type="Gene3D" id="1.20.1260.10">
    <property type="match status" value="1"/>
</dbReference>
<comment type="caution">
    <text evidence="1">The sequence shown here is derived from an EMBL/GenBank/DDBJ whole genome shotgun (WGS) entry which is preliminary data.</text>
</comment>
<reference evidence="1 2" key="1">
    <citation type="submission" date="2018-03" db="EMBL/GenBank/DDBJ databases">
        <title>Genomic Encyclopedia of Type Strains, Phase III (KMG-III): the genomes of soil and plant-associated and newly described type strains.</title>
        <authorList>
            <person name="Whitman W."/>
        </authorList>
    </citation>
    <scope>NUCLEOTIDE SEQUENCE [LARGE SCALE GENOMIC DNA]</scope>
    <source>
        <strain evidence="1 2">CGMCC 1.9313</strain>
    </source>
</reference>
<evidence type="ECO:0008006" key="3">
    <source>
        <dbReference type="Google" id="ProtNLM"/>
    </source>
</evidence>
<keyword evidence="2" id="KW-1185">Reference proteome</keyword>
<dbReference type="RefSeq" id="WP_106292807.1">
    <property type="nucleotide sequence ID" value="NZ_PVTH01000004.1"/>
</dbReference>
<dbReference type="OrthoDB" id="794667at2"/>
<evidence type="ECO:0000313" key="2">
    <source>
        <dbReference type="Proteomes" id="UP000238034"/>
    </source>
</evidence>
<protein>
    <recommendedName>
        <fullName evidence="3">DUF2383 domain-containing protein</fullName>
    </recommendedName>
</protein>
<dbReference type="EMBL" id="PVTH01000004">
    <property type="protein sequence ID" value="PRY53232.1"/>
    <property type="molecule type" value="Genomic_DNA"/>
</dbReference>
<organism evidence="1 2">
    <name type="scientific">Arcticibacter pallidicorallinus</name>
    <dbReference type="NCBI Taxonomy" id="1259464"/>
    <lineage>
        <taxon>Bacteria</taxon>
        <taxon>Pseudomonadati</taxon>
        <taxon>Bacteroidota</taxon>
        <taxon>Sphingobacteriia</taxon>
        <taxon>Sphingobacteriales</taxon>
        <taxon>Sphingobacteriaceae</taxon>
        <taxon>Arcticibacter</taxon>
    </lineage>
</organism>
<sequence length="147" mass="16976">MEDNLIVNLRPLLIHSLNETGFYDQAIDLVRVPALKSAFAKYLWMRGEHIVGIRSFLVRANCKLSEFDFANCPDSAAWEAFRQTLNKHDGEALLRWGLQKGNLTLRKYESTLSNTSENKHLRCMLDHHMKDIRNSLDNLSGLKLSFR</sequence>